<reference evidence="3 4" key="1">
    <citation type="submission" date="2020-02" db="EMBL/GenBank/DDBJ databases">
        <title>Draft genome sequence of two Spirosoma agri KCTC 52727 and Spirosoma terrae KCTC 52035.</title>
        <authorList>
            <person name="Rojas J."/>
            <person name="Ambika Manirajan B."/>
            <person name="Suarez C."/>
            <person name="Ratering S."/>
            <person name="Schnell S."/>
        </authorList>
    </citation>
    <scope>NUCLEOTIDE SEQUENCE [LARGE SCALE GENOMIC DNA]</scope>
    <source>
        <strain evidence="3 4">KCTC 52035</strain>
    </source>
</reference>
<dbReference type="EMBL" id="JAAFZH010000001">
    <property type="protein sequence ID" value="NDU94092.1"/>
    <property type="molecule type" value="Genomic_DNA"/>
</dbReference>
<proteinExistence type="predicted"/>
<feature type="region of interest" description="Disordered" evidence="1">
    <location>
        <begin position="22"/>
        <end position="59"/>
    </location>
</feature>
<evidence type="ECO:0000313" key="4">
    <source>
        <dbReference type="Proteomes" id="UP000474175"/>
    </source>
</evidence>
<feature type="region of interest" description="Disordered" evidence="1">
    <location>
        <begin position="72"/>
        <end position="99"/>
    </location>
</feature>
<sequence>MNVNAMMTAVAALFLSVATYAQSQPPVHKEKPKLTPEQREARKADMKAKLAQMTPDERKAFKKAHHERMQARLNAMTPEERAKFLEHRRQRKAQRDHKS</sequence>
<feature type="signal peptide" evidence="2">
    <location>
        <begin position="1"/>
        <end position="23"/>
    </location>
</feature>
<comment type="caution">
    <text evidence="3">The sequence shown here is derived from an EMBL/GenBank/DDBJ whole genome shotgun (WGS) entry which is preliminary data.</text>
</comment>
<evidence type="ECO:0008006" key="5">
    <source>
        <dbReference type="Google" id="ProtNLM"/>
    </source>
</evidence>
<accession>A0A6L9L3Q2</accession>
<gene>
    <name evidence="3" type="ORF">GK108_04340</name>
</gene>
<name>A0A6L9L3Q2_9BACT</name>
<keyword evidence="2" id="KW-0732">Signal</keyword>
<evidence type="ECO:0000256" key="1">
    <source>
        <dbReference type="SAM" id="MobiDB-lite"/>
    </source>
</evidence>
<feature type="compositionally biased region" description="Basic and acidic residues" evidence="1">
    <location>
        <begin position="78"/>
        <end position="87"/>
    </location>
</feature>
<evidence type="ECO:0000313" key="3">
    <source>
        <dbReference type="EMBL" id="NDU94092.1"/>
    </source>
</evidence>
<keyword evidence="4" id="KW-1185">Reference proteome</keyword>
<dbReference type="Proteomes" id="UP000474175">
    <property type="component" value="Unassembled WGS sequence"/>
</dbReference>
<evidence type="ECO:0000256" key="2">
    <source>
        <dbReference type="SAM" id="SignalP"/>
    </source>
</evidence>
<protein>
    <recommendedName>
        <fullName evidence="5">DUF4890 domain-containing protein</fullName>
    </recommendedName>
</protein>
<feature type="compositionally biased region" description="Basic and acidic residues" evidence="1">
    <location>
        <begin position="27"/>
        <end position="48"/>
    </location>
</feature>
<dbReference type="RefSeq" id="WP_163943294.1">
    <property type="nucleotide sequence ID" value="NZ_JAAFZH010000001.1"/>
</dbReference>
<dbReference type="AlphaFoldDB" id="A0A6L9L3Q2"/>
<organism evidence="3 4">
    <name type="scientific">Spirosoma terrae</name>
    <dbReference type="NCBI Taxonomy" id="1968276"/>
    <lineage>
        <taxon>Bacteria</taxon>
        <taxon>Pseudomonadati</taxon>
        <taxon>Bacteroidota</taxon>
        <taxon>Cytophagia</taxon>
        <taxon>Cytophagales</taxon>
        <taxon>Cytophagaceae</taxon>
        <taxon>Spirosoma</taxon>
    </lineage>
</organism>
<feature type="chain" id="PRO_5027044864" description="DUF4890 domain-containing protein" evidence="2">
    <location>
        <begin position="24"/>
        <end position="99"/>
    </location>
</feature>
<feature type="compositionally biased region" description="Basic residues" evidence="1">
    <location>
        <begin position="88"/>
        <end position="99"/>
    </location>
</feature>